<evidence type="ECO:0000313" key="1">
    <source>
        <dbReference type="EMBL" id="VAW53334.1"/>
    </source>
</evidence>
<protein>
    <submittedName>
        <fullName evidence="1">Uncharacterized protein</fullName>
    </submittedName>
</protein>
<dbReference type="EMBL" id="UOFD01000061">
    <property type="protein sequence ID" value="VAW53334.1"/>
    <property type="molecule type" value="Genomic_DNA"/>
</dbReference>
<name>A0A3B0XBG3_9ZZZZ</name>
<organism evidence="1">
    <name type="scientific">hydrothermal vent metagenome</name>
    <dbReference type="NCBI Taxonomy" id="652676"/>
    <lineage>
        <taxon>unclassified sequences</taxon>
        <taxon>metagenomes</taxon>
        <taxon>ecological metagenomes</taxon>
    </lineage>
</organism>
<accession>A0A3B0XBG3</accession>
<proteinExistence type="predicted"/>
<dbReference type="AlphaFoldDB" id="A0A3B0XBG3"/>
<reference evidence="1" key="1">
    <citation type="submission" date="2018-06" db="EMBL/GenBank/DDBJ databases">
        <authorList>
            <person name="Zhirakovskaya E."/>
        </authorList>
    </citation>
    <scope>NUCLEOTIDE SEQUENCE</scope>
</reference>
<gene>
    <name evidence="1" type="ORF">MNBD_GAMMA06-378</name>
</gene>
<sequence length="634" mass="72934">MEFFEDWVEQHPEFKDIYQDSLVCDIDEFRKDYAVSQKKWALKHEEKKFARLAYIRKNLTGIQDGSVYPQVLHNLSADYFDHYANISGETGLERLADFLDHDKELIQAVKMGMRKVFGRADLPQTSEIFSLAAEQREHYIRLPFLTCMEELYQENPSMFDSLSDDLAAKALAFWYTYGAGTEPAWVKPLNFSRPVLAANILIEYVSAMLLVKEQHIHGTYQLQHDPGYHEIAKLAAIPLLKNYPVRASKQLVSTLENLLKAAIEYCDKTILLELIAEKLALKSLKVGQVAQHVYWLAAGLVVAPIQYEPMVRKYVGNNGTRINYLSTFLYGGFHFGQSNFPLPPNIIGYIVELLAPRSTPYWSERNGSYVTRSMHDGDYVRSLLNRLSENTDIESAQVIEYLLALPQLSTWYELLRNIRKTQRISRRESLFQYPNASAVALTLNNLKPANVADLAALVMDNLKKLSGEMRTNNTDSYKRFWNEDSYERAIQPKVENSCRDYLVERFREFFSKLDVDVQPETHEVNNKRADMRLSFNTNGSAYHLPIEIKLDHSSDLWRAIHEQLIPLYTVGPETQGRGIFLVIWFHEKNMPAPASGKKPKTIAELKTRLIETLTPQEQKLIDVFVLDVSKPDNS</sequence>